<comment type="caution">
    <text evidence="2">The sequence shown here is derived from an EMBL/GenBank/DDBJ whole genome shotgun (WGS) entry which is preliminary data.</text>
</comment>
<feature type="region of interest" description="Disordered" evidence="1">
    <location>
        <begin position="1"/>
        <end position="46"/>
    </location>
</feature>
<dbReference type="AlphaFoldDB" id="A0A2N5UQD3"/>
<reference evidence="2 3" key="1">
    <citation type="submission" date="2017-11" db="EMBL/GenBank/DDBJ databases">
        <title>De novo assembly and phasing of dikaryotic genomes from two isolates of Puccinia coronata f. sp. avenae, the causal agent of oat crown rust.</title>
        <authorList>
            <person name="Miller M.E."/>
            <person name="Zhang Y."/>
            <person name="Omidvar V."/>
            <person name="Sperschneider J."/>
            <person name="Schwessinger B."/>
            <person name="Raley C."/>
            <person name="Palmer J.M."/>
            <person name="Garnica D."/>
            <person name="Upadhyaya N."/>
            <person name="Rathjen J."/>
            <person name="Taylor J.M."/>
            <person name="Park R.F."/>
            <person name="Dodds P.N."/>
            <person name="Hirsch C.D."/>
            <person name="Kianian S.F."/>
            <person name="Figueroa M."/>
        </authorList>
    </citation>
    <scope>NUCLEOTIDE SEQUENCE [LARGE SCALE GENOMIC DNA]</scope>
    <source>
        <strain evidence="2">12SD80</strain>
    </source>
</reference>
<protein>
    <submittedName>
        <fullName evidence="2">Uncharacterized protein</fullName>
    </submittedName>
</protein>
<organism evidence="2 3">
    <name type="scientific">Puccinia coronata f. sp. avenae</name>
    <dbReference type="NCBI Taxonomy" id="200324"/>
    <lineage>
        <taxon>Eukaryota</taxon>
        <taxon>Fungi</taxon>
        <taxon>Dikarya</taxon>
        <taxon>Basidiomycota</taxon>
        <taxon>Pucciniomycotina</taxon>
        <taxon>Pucciniomycetes</taxon>
        <taxon>Pucciniales</taxon>
        <taxon>Pucciniaceae</taxon>
        <taxon>Puccinia</taxon>
    </lineage>
</organism>
<evidence type="ECO:0000313" key="2">
    <source>
        <dbReference type="EMBL" id="PLW39968.1"/>
    </source>
</evidence>
<name>A0A2N5UQD3_9BASI</name>
<evidence type="ECO:0000313" key="3">
    <source>
        <dbReference type="Proteomes" id="UP000235392"/>
    </source>
</evidence>
<dbReference type="EMBL" id="PGCI01000108">
    <property type="protein sequence ID" value="PLW39968.1"/>
    <property type="molecule type" value="Genomic_DNA"/>
</dbReference>
<accession>A0A2N5UQD3</accession>
<gene>
    <name evidence="2" type="ORF">PCASD_06849</name>
</gene>
<sequence length="78" mass="8326">MTHAPASLNVTSAPAPPSSDWLALTKPSLPDARGKQPTPTYFSSPAIEANNWPEFVCQTPPRLLSKPQLAQVCLSNPS</sequence>
<dbReference type="Proteomes" id="UP000235392">
    <property type="component" value="Unassembled WGS sequence"/>
</dbReference>
<evidence type="ECO:0000256" key="1">
    <source>
        <dbReference type="SAM" id="MobiDB-lite"/>
    </source>
</evidence>
<proteinExistence type="predicted"/>